<protein>
    <submittedName>
        <fullName evidence="2">YD repeat-containing protein</fullName>
    </submittedName>
</protein>
<accession>A0A1M7PJS9</accession>
<evidence type="ECO:0000313" key="3">
    <source>
        <dbReference type="Proteomes" id="UP000183983"/>
    </source>
</evidence>
<reference evidence="2 3" key="1">
    <citation type="submission" date="2016-11" db="EMBL/GenBank/DDBJ databases">
        <authorList>
            <person name="Jaros S."/>
            <person name="Januszkiewicz K."/>
            <person name="Wedrychowicz H."/>
        </authorList>
    </citation>
    <scope>NUCLEOTIDE SEQUENCE [LARGE SCALE GENOMIC DNA]</scope>
    <source>
        <strain evidence="2 3">LMG 26898</strain>
    </source>
</reference>
<dbReference type="RefSeq" id="WP_073169415.1">
    <property type="nucleotide sequence ID" value="NZ_FRDA01000011.1"/>
</dbReference>
<dbReference type="EMBL" id="FRDA01000011">
    <property type="protein sequence ID" value="SHN17461.1"/>
    <property type="molecule type" value="Genomic_DNA"/>
</dbReference>
<feature type="region of interest" description="Disordered" evidence="1">
    <location>
        <begin position="1305"/>
        <end position="1339"/>
    </location>
</feature>
<dbReference type="Gene3D" id="2.180.10.10">
    <property type="entry name" value="RHS repeat-associated core"/>
    <property type="match status" value="2"/>
</dbReference>
<dbReference type="STRING" id="1190415.SAMN05216593_11184"/>
<dbReference type="OrthoDB" id="5862074at2"/>
<organism evidence="2 3">
    <name type="scientific">Pseudomonas asturiensis</name>
    <dbReference type="NCBI Taxonomy" id="1190415"/>
    <lineage>
        <taxon>Bacteria</taxon>
        <taxon>Pseudomonadati</taxon>
        <taxon>Pseudomonadota</taxon>
        <taxon>Gammaproteobacteria</taxon>
        <taxon>Pseudomonadales</taxon>
        <taxon>Pseudomonadaceae</taxon>
        <taxon>Pseudomonas</taxon>
    </lineage>
</organism>
<proteinExistence type="predicted"/>
<evidence type="ECO:0000256" key="1">
    <source>
        <dbReference type="SAM" id="MobiDB-lite"/>
    </source>
</evidence>
<sequence>MTIATSVHSNAFNFMSFLTGGVDPRTGQYTISITLPDVKTNGLRGPGLPLALNYNPLNTQDSGFGLGWNLQLSQYTPGNQVISLSSGETLKADGTSGDELLMSEKKIDSFHLYKQDDDHFRVVHKSGLVEELEMMGSTGNRVALPRRVVALEGHGLTLDYMAFATHQRLRSVTDDSGQTLLDIERDDTSVLFRLHAAQGADAEFIMRLEGSDRHVSRIELPTDNGASWRFGYDRFHDLLCIDSVDTPVGGQEKVSYQDSGHEFPARTGRKPLPRVTRHVTDPGAGQPPVDVHYTYSDGQGRNHNFLGAGLDIVWEDNGLDNLYRYQGADGYDYVTTEELHLYGSTVVRTIQRVFNQFHLLTSETTTQNGSTKRVETVYPIEPETPFYMQPNQCQLPSEVITTWLGAQDATGVRAQRSESVKSAYDIHGNLITQTLANGVIETREWYSASGEDGCPPDPEGFVRSLKLHTVTPAVSEYGQAPTLSTGYRYTTLPAIAGSQGKDWLVLQSETLTQTTPGNMPAAECAVRAFIGLLSRPDSGSLKALQQSAVELVGTLLEQLADSEQKLQKTLSDLLRVLLKMAQGFWQDLQRVASELSAILDKQAQNTRQELHTTDYEHINTPGDAFQHGRVRRETLVMGGLSTTTDYVYSTEVSPIFGESVQRTVKTVTGFDEARKVITLEHSLLNGEPLLNRDDNDIEIRYTYDRLRRVLSETVAPGTDFEATRRYEYSLCASTGEQARQVIYDVKDVKTVSGLDGLQRVVYEERDDADNPNRERAALPRQTYEALYDPWGQLIEETEYDWLGEDASPLTRTYEYDDWGEQRCFVGPDGVRNLEVTDPIGTNESKGPIQRSWTEGNGVKSGETETWLNLFEKPTRRVRRNQAKEDISLSRFHYDGLGRTAEEIVGLPDVLERLTLSTYDAFDRVIETTLPDGAIVRRSFASHSAQDLPTQISVEHNGKQVILGEQVFDGLDRKIKTITGGRERSMNYDPGQLQPKSVLTPSGQVIAYEYRPQLCSEPLLRKLPGTTASYEYDPLNARLRRSLEEGEQLDRDYYSTGELKSEQRVSNGVPYTMQYLHSRLGRLLAYTDVLDQEQTYLYNAAGQLESTELGTTSATFTYDALGRTASITTIDSAAGQQVVTSLEYDDLGREIRRNFDLAGVEQHLEHVYGDDDDMLERRLYEGTLLLRDERYRYDPRGRLTQYTCSGSQCPTDPYGKVITQQLFSFDGLDNLTLVMTYFDGVFNRARYFYEGIDPVQLSRVTNTHSDYPSEIRLEYDADGNLILDEASRTLVYDALGRLVEISAEPFDAPSANDVPDSTTGQTLMDDDSPGQPLEKNGVSD</sequence>
<name>A0A1M7PJS9_9PSED</name>
<dbReference type="Proteomes" id="UP000183983">
    <property type="component" value="Unassembled WGS sequence"/>
</dbReference>
<evidence type="ECO:0000313" key="2">
    <source>
        <dbReference type="EMBL" id="SHN17461.1"/>
    </source>
</evidence>
<gene>
    <name evidence="2" type="ORF">SAMN05216593_11184</name>
</gene>